<evidence type="ECO:0000313" key="3">
    <source>
        <dbReference type="EMBL" id="KAJ7366858.1"/>
    </source>
</evidence>
<dbReference type="AlphaFoldDB" id="A0AAD7F4W0"/>
<gene>
    <name evidence="3" type="ORF">DFH08DRAFT_835706</name>
</gene>
<sequence>MSLPIISIAPWLRTDSDIAARTTTSKALHEACLEFGFFYLDISEFVDPAVPEELTTLARQFFALPQEEKDKISLSHQDYARGYQRLKENVTNGKADNHEGLDFYRPVEHPDKSRPLWGENQFPDSIPGFRDKYEAWSEQMKILGLIVMEAMALGLGMTTEEWLDLRGQVDDSFWVMRAIGYPPLPGDSDGFSCGAHKDYGCLTFLYADPTPSALQVFLPQVEGSAIPDTTGLPAEQGAEEGVWITADPIPGCVVVNIGEMWEVWTNGLYKSTLHRVIHRSSNYRISVPFFFEPNFDAHIKPLAAAKRIQGVAATIPEKQPVVYGDFLLGKVGNNFTGGKGKYDN</sequence>
<dbReference type="Gene3D" id="2.60.120.330">
    <property type="entry name" value="B-lactam Antibiotic, Isopenicillin N Synthase, Chain"/>
    <property type="match status" value="1"/>
</dbReference>
<dbReference type="PANTHER" id="PTHR47990">
    <property type="entry name" value="2-OXOGLUTARATE (2OG) AND FE(II)-DEPENDENT OXYGENASE SUPERFAMILY PROTEIN-RELATED"/>
    <property type="match status" value="1"/>
</dbReference>
<dbReference type="InterPro" id="IPR044861">
    <property type="entry name" value="IPNS-like_FE2OG_OXY"/>
</dbReference>
<dbReference type="Proteomes" id="UP001218218">
    <property type="component" value="Unassembled WGS sequence"/>
</dbReference>
<evidence type="ECO:0000259" key="2">
    <source>
        <dbReference type="PROSITE" id="PS51471"/>
    </source>
</evidence>
<dbReference type="GO" id="GO:0016491">
    <property type="term" value="F:oxidoreductase activity"/>
    <property type="evidence" value="ECO:0007669"/>
    <property type="project" value="UniProtKB-KW"/>
</dbReference>
<dbReference type="GO" id="GO:0046872">
    <property type="term" value="F:metal ion binding"/>
    <property type="evidence" value="ECO:0007669"/>
    <property type="project" value="UniProtKB-KW"/>
</dbReference>
<feature type="domain" description="Fe2OG dioxygenase" evidence="2">
    <location>
        <begin position="172"/>
        <end position="293"/>
    </location>
</feature>
<evidence type="ECO:0000256" key="1">
    <source>
        <dbReference type="RuleBase" id="RU003682"/>
    </source>
</evidence>
<dbReference type="PROSITE" id="PS51471">
    <property type="entry name" value="FE2OG_OXY"/>
    <property type="match status" value="1"/>
</dbReference>
<proteinExistence type="inferred from homology"/>
<dbReference type="Pfam" id="PF03171">
    <property type="entry name" value="2OG-FeII_Oxy"/>
    <property type="match status" value="1"/>
</dbReference>
<dbReference type="InterPro" id="IPR005123">
    <property type="entry name" value="Oxoglu/Fe-dep_dioxygenase_dom"/>
</dbReference>
<dbReference type="InterPro" id="IPR026992">
    <property type="entry name" value="DIOX_N"/>
</dbReference>
<dbReference type="Pfam" id="PF14226">
    <property type="entry name" value="DIOX_N"/>
    <property type="match status" value="1"/>
</dbReference>
<keyword evidence="1" id="KW-0479">Metal-binding</keyword>
<organism evidence="3 4">
    <name type="scientific">Mycena albidolilacea</name>
    <dbReference type="NCBI Taxonomy" id="1033008"/>
    <lineage>
        <taxon>Eukaryota</taxon>
        <taxon>Fungi</taxon>
        <taxon>Dikarya</taxon>
        <taxon>Basidiomycota</taxon>
        <taxon>Agaricomycotina</taxon>
        <taxon>Agaricomycetes</taxon>
        <taxon>Agaricomycetidae</taxon>
        <taxon>Agaricales</taxon>
        <taxon>Marasmiineae</taxon>
        <taxon>Mycenaceae</taxon>
        <taxon>Mycena</taxon>
    </lineage>
</organism>
<accession>A0AAD7F4W0</accession>
<dbReference type="EMBL" id="JARIHO010000002">
    <property type="protein sequence ID" value="KAJ7366858.1"/>
    <property type="molecule type" value="Genomic_DNA"/>
</dbReference>
<reference evidence="3" key="1">
    <citation type="submission" date="2023-03" db="EMBL/GenBank/DDBJ databases">
        <title>Massive genome expansion in bonnet fungi (Mycena s.s.) driven by repeated elements and novel gene families across ecological guilds.</title>
        <authorList>
            <consortium name="Lawrence Berkeley National Laboratory"/>
            <person name="Harder C.B."/>
            <person name="Miyauchi S."/>
            <person name="Viragh M."/>
            <person name="Kuo A."/>
            <person name="Thoen E."/>
            <person name="Andreopoulos B."/>
            <person name="Lu D."/>
            <person name="Skrede I."/>
            <person name="Drula E."/>
            <person name="Henrissat B."/>
            <person name="Morin E."/>
            <person name="Kohler A."/>
            <person name="Barry K."/>
            <person name="LaButti K."/>
            <person name="Morin E."/>
            <person name="Salamov A."/>
            <person name="Lipzen A."/>
            <person name="Mereny Z."/>
            <person name="Hegedus B."/>
            <person name="Baldrian P."/>
            <person name="Stursova M."/>
            <person name="Weitz H."/>
            <person name="Taylor A."/>
            <person name="Grigoriev I.V."/>
            <person name="Nagy L.G."/>
            <person name="Martin F."/>
            <person name="Kauserud H."/>
        </authorList>
    </citation>
    <scope>NUCLEOTIDE SEQUENCE</scope>
    <source>
        <strain evidence="3">CBHHK002</strain>
    </source>
</reference>
<name>A0AAD7F4W0_9AGAR</name>
<comment type="caution">
    <text evidence="3">The sequence shown here is derived from an EMBL/GenBank/DDBJ whole genome shotgun (WGS) entry which is preliminary data.</text>
</comment>
<protein>
    <submittedName>
        <fullName evidence="3">Clavaminate synthase-like protein</fullName>
    </submittedName>
</protein>
<dbReference type="InterPro" id="IPR050231">
    <property type="entry name" value="Iron_ascorbate_oxido_reductase"/>
</dbReference>
<comment type="similarity">
    <text evidence="1">Belongs to the iron/ascorbate-dependent oxidoreductase family.</text>
</comment>
<keyword evidence="4" id="KW-1185">Reference proteome</keyword>
<keyword evidence="1" id="KW-0408">Iron</keyword>
<evidence type="ECO:0000313" key="4">
    <source>
        <dbReference type="Proteomes" id="UP001218218"/>
    </source>
</evidence>
<dbReference type="SUPFAM" id="SSF51197">
    <property type="entry name" value="Clavaminate synthase-like"/>
    <property type="match status" value="1"/>
</dbReference>
<keyword evidence="1" id="KW-0560">Oxidoreductase</keyword>
<dbReference type="InterPro" id="IPR027443">
    <property type="entry name" value="IPNS-like_sf"/>
</dbReference>